<accession>A0A6B8RRN2</accession>
<sequence>MMPVHQRMAELWTEQKTRKLTFKEIEEMEMCLEANANYARKLASLYNLSLMASMTKDWDWQHEICADIDRLELQFKL</sequence>
<name>A0A6B8RRN2_9BACL</name>
<keyword evidence="2" id="KW-1185">Reference proteome</keyword>
<reference evidence="2" key="1">
    <citation type="submission" date="2018-11" db="EMBL/GenBank/DDBJ databases">
        <title>Complete genome sequence of Paenibacillus sp. ML311-T8.</title>
        <authorList>
            <person name="Nam Y.-D."/>
            <person name="Kang J."/>
            <person name="Chung W.-H."/>
            <person name="Park Y.S."/>
        </authorList>
    </citation>
    <scope>NUCLEOTIDE SEQUENCE [LARGE SCALE GENOMIC DNA]</scope>
    <source>
        <strain evidence="2">ML311-T8</strain>
    </source>
</reference>
<evidence type="ECO:0000313" key="1">
    <source>
        <dbReference type="EMBL" id="QGQ98372.1"/>
    </source>
</evidence>
<dbReference type="RefSeq" id="WP_155703477.1">
    <property type="nucleotide sequence ID" value="NZ_CP034235.1"/>
</dbReference>
<gene>
    <name evidence="1" type="ORF">EHS13_27545</name>
</gene>
<evidence type="ECO:0000313" key="2">
    <source>
        <dbReference type="Proteomes" id="UP000426246"/>
    </source>
</evidence>
<organism evidence="1 2">
    <name type="scientific">Paenibacillus psychroresistens</name>
    <dbReference type="NCBI Taxonomy" id="1778678"/>
    <lineage>
        <taxon>Bacteria</taxon>
        <taxon>Bacillati</taxon>
        <taxon>Bacillota</taxon>
        <taxon>Bacilli</taxon>
        <taxon>Bacillales</taxon>
        <taxon>Paenibacillaceae</taxon>
        <taxon>Paenibacillus</taxon>
    </lineage>
</organism>
<dbReference type="EMBL" id="CP034235">
    <property type="protein sequence ID" value="QGQ98372.1"/>
    <property type="molecule type" value="Genomic_DNA"/>
</dbReference>
<dbReference type="AlphaFoldDB" id="A0A6B8RRN2"/>
<dbReference type="KEGG" id="ppsc:EHS13_27545"/>
<dbReference type="OrthoDB" id="2969567at2"/>
<dbReference type="Pfam" id="PF24704">
    <property type="entry name" value="DUF7667"/>
    <property type="match status" value="1"/>
</dbReference>
<proteinExistence type="predicted"/>
<protein>
    <submittedName>
        <fullName evidence="1">Uncharacterized protein</fullName>
    </submittedName>
</protein>
<dbReference type="InterPro" id="IPR056084">
    <property type="entry name" value="DUF7667"/>
</dbReference>
<dbReference type="Proteomes" id="UP000426246">
    <property type="component" value="Chromosome"/>
</dbReference>